<evidence type="ECO:0000259" key="3">
    <source>
        <dbReference type="PROSITE" id="PS50059"/>
    </source>
</evidence>
<dbReference type="Proteomes" id="UP001059822">
    <property type="component" value="Chromosome"/>
</dbReference>
<accession>A0A9Q9BSE2</accession>
<dbReference type="GO" id="GO:0003755">
    <property type="term" value="F:peptidyl-prolyl cis-trans isomerase activity"/>
    <property type="evidence" value="ECO:0007669"/>
    <property type="project" value="UniProtKB-UniRule"/>
</dbReference>
<keyword evidence="1 2" id="KW-0413">Isomerase</keyword>
<name>A0A9Q9BSE2_9RICK</name>
<evidence type="ECO:0000313" key="5">
    <source>
        <dbReference type="EMBL" id="UTO56446.1"/>
    </source>
</evidence>
<dbReference type="Proteomes" id="UP001059985">
    <property type="component" value="Chromosome"/>
</dbReference>
<dbReference type="EC" id="5.2.1.8" evidence="2"/>
<feature type="domain" description="PPIase FKBP-type" evidence="3">
    <location>
        <begin position="194"/>
        <end position="273"/>
    </location>
</feature>
<keyword evidence="1 2" id="KW-0697">Rotamase</keyword>
<organism evidence="4 6">
    <name type="scientific">Neoehrlichia mikurensis</name>
    <dbReference type="NCBI Taxonomy" id="89586"/>
    <lineage>
        <taxon>Bacteria</taxon>
        <taxon>Pseudomonadati</taxon>
        <taxon>Pseudomonadota</taxon>
        <taxon>Alphaproteobacteria</taxon>
        <taxon>Rickettsiales</taxon>
        <taxon>Anaplasmataceae</taxon>
        <taxon>Candidatus Neoehrlichia</taxon>
    </lineage>
</organism>
<dbReference type="AlphaFoldDB" id="A0A9Q9BSE2"/>
<reference evidence="4" key="1">
    <citation type="journal article" date="2022" name="Microorganisms">
        <title>Assembly and Comparison of Ca. Neoehrlichia mikurensis Genomes.</title>
        <authorList>
            <person name="Azagi T."/>
            <person name="Dirks R.P."/>
            <person name="Yebra-Pimentel E.S."/>
            <person name="Schaap P.J."/>
            <person name="Koehorst J.J."/>
            <person name="Esser H.J."/>
            <person name="Sprong H."/>
        </authorList>
    </citation>
    <scope>NUCLEOTIDE SEQUENCE</scope>
    <source>
        <strain evidence="5">18-2804</strain>
        <strain evidence="4">18-2837</strain>
    </source>
</reference>
<evidence type="ECO:0000313" key="6">
    <source>
        <dbReference type="Proteomes" id="UP001059822"/>
    </source>
</evidence>
<sequence length="273" mass="31083">MLHSLSIFYSPYSNPQSKKPYEIFPSDNSVTYQIGYKILRPIIEARIDYYIKKHGLEEYLHKIKSKIYKKTNFTFYDIRQGNGKMVVCGQDISVIIYKISNTTTTNIENIINNFPNPENIRLGSHSVPELNYAIDGMQENGERIVTINSGKNHGNYYIKVITNKSNNIQGIKNLLTFNNVIKNYKGTVNTIRCGDTVSIKYTIRNSHGTPILNDLKAHFTVGKGQVPLALELSVINMTSDHTRSAIIPPELLKDFKNQIDLNNIKIIDLQVIN</sequence>
<dbReference type="Pfam" id="PF00254">
    <property type="entry name" value="FKBP_C"/>
    <property type="match status" value="1"/>
</dbReference>
<dbReference type="RefSeq" id="WP_218193939.1">
    <property type="nucleotide sequence ID" value="NZ_CP054597.1"/>
</dbReference>
<gene>
    <name evidence="5" type="ORF">LUA81_00290</name>
    <name evidence="4" type="ORF">LUA82_00290</name>
</gene>
<comment type="catalytic activity">
    <reaction evidence="1 2">
        <text>[protein]-peptidylproline (omega=180) = [protein]-peptidylproline (omega=0)</text>
        <dbReference type="Rhea" id="RHEA:16237"/>
        <dbReference type="Rhea" id="RHEA-COMP:10747"/>
        <dbReference type="Rhea" id="RHEA-COMP:10748"/>
        <dbReference type="ChEBI" id="CHEBI:83833"/>
        <dbReference type="ChEBI" id="CHEBI:83834"/>
        <dbReference type="EC" id="5.2.1.8"/>
    </reaction>
</comment>
<evidence type="ECO:0000313" key="7">
    <source>
        <dbReference type="Proteomes" id="UP001059985"/>
    </source>
</evidence>
<keyword evidence="7" id="KW-1185">Reference proteome</keyword>
<comment type="similarity">
    <text evidence="2">Belongs to the FKBP-type PPIase family.</text>
</comment>
<dbReference type="InterPro" id="IPR001179">
    <property type="entry name" value="PPIase_FKBP_dom"/>
</dbReference>
<evidence type="ECO:0000256" key="1">
    <source>
        <dbReference type="PROSITE-ProRule" id="PRU00277"/>
    </source>
</evidence>
<evidence type="ECO:0000256" key="2">
    <source>
        <dbReference type="RuleBase" id="RU003915"/>
    </source>
</evidence>
<evidence type="ECO:0000313" key="4">
    <source>
        <dbReference type="EMBL" id="UTO55525.1"/>
    </source>
</evidence>
<protein>
    <recommendedName>
        <fullName evidence="2">Peptidyl-prolyl cis-trans isomerase</fullName>
        <ecNumber evidence="2">5.2.1.8</ecNumber>
    </recommendedName>
</protein>
<proteinExistence type="inferred from homology"/>
<dbReference type="EMBL" id="CP089286">
    <property type="protein sequence ID" value="UTO55525.1"/>
    <property type="molecule type" value="Genomic_DNA"/>
</dbReference>
<dbReference type="PROSITE" id="PS50059">
    <property type="entry name" value="FKBP_PPIASE"/>
    <property type="match status" value="1"/>
</dbReference>
<dbReference type="EMBL" id="CP089285">
    <property type="protein sequence ID" value="UTO56446.1"/>
    <property type="molecule type" value="Genomic_DNA"/>
</dbReference>